<evidence type="ECO:0000313" key="2">
    <source>
        <dbReference type="EMBL" id="MBD8063783.1"/>
    </source>
</evidence>
<feature type="signal peptide" evidence="1">
    <location>
        <begin position="1"/>
        <end position="26"/>
    </location>
</feature>
<dbReference type="InterPro" id="IPR015943">
    <property type="entry name" value="WD40/YVTN_repeat-like_dom_sf"/>
</dbReference>
<dbReference type="InterPro" id="IPR048031">
    <property type="entry name" value="ScyD/ScyE-like"/>
</dbReference>
<reference evidence="2 3" key="1">
    <citation type="submission" date="2020-08" db="EMBL/GenBank/DDBJ databases">
        <title>A Genomic Blueprint of the Chicken Gut Microbiome.</title>
        <authorList>
            <person name="Gilroy R."/>
            <person name="Ravi A."/>
            <person name="Getino M."/>
            <person name="Pursley I."/>
            <person name="Horton D.L."/>
            <person name="Alikhan N.-F."/>
            <person name="Baker D."/>
            <person name="Gharbi K."/>
            <person name="Hall N."/>
            <person name="Watson M."/>
            <person name="Adriaenssens E.M."/>
            <person name="Foster-Nyarko E."/>
            <person name="Jarju S."/>
            <person name="Secka A."/>
            <person name="Antonio M."/>
            <person name="Oren A."/>
            <person name="Chaudhuri R."/>
            <person name="La Ragione R.M."/>
            <person name="Hildebrand F."/>
            <person name="Pallen M.J."/>
        </authorList>
    </citation>
    <scope>NUCLEOTIDE SEQUENCE [LARGE SCALE GENOMIC DNA]</scope>
    <source>
        <strain evidence="2 3">Sa1BUA1</strain>
    </source>
</reference>
<dbReference type="SUPFAM" id="SSF63829">
    <property type="entry name" value="Calcium-dependent phosphotriesterase"/>
    <property type="match status" value="1"/>
</dbReference>
<proteinExistence type="predicted"/>
<dbReference type="NCBIfam" id="NF033206">
    <property type="entry name" value="ScyE_fam"/>
    <property type="match status" value="1"/>
</dbReference>
<dbReference type="Gene3D" id="2.130.10.10">
    <property type="entry name" value="YVTN repeat-like/Quinoprotein amine dehydrogenase"/>
    <property type="match status" value="1"/>
</dbReference>
<keyword evidence="3" id="KW-1185">Reference proteome</keyword>
<dbReference type="Proteomes" id="UP000661894">
    <property type="component" value="Unassembled WGS sequence"/>
</dbReference>
<accession>A0ABR8Z656</accession>
<evidence type="ECO:0000256" key="1">
    <source>
        <dbReference type="SAM" id="SignalP"/>
    </source>
</evidence>
<gene>
    <name evidence="2" type="ORF">H9624_15805</name>
</gene>
<comment type="caution">
    <text evidence="2">The sequence shown here is derived from an EMBL/GenBank/DDBJ whole genome shotgun (WGS) entry which is preliminary data.</text>
</comment>
<sequence>MRKKSTLAGAGTLALAASLLMVPAQADDHVPEPEVVTGGLIGPLTVATGDGGDVYVTQTFANTLSKVDGTGAVTNLRTLDGSPETAELVGVAYSDGATYHIESDFSGEAPTTYIVRTKDGERTVVSDDLWAYEIANNPDRSQRYGVTNARGTCLDQLTAFEETAGFPIVNYRGIVESHGYQLEVHDGAIYVADAAANAVLKVDESTGDISTVSVLPGKTIKFTAGLEAALEGQLGLDIPDCIVGKRFIAEPVPTDVQVGWLGGLYVSTLGGSAGEVLPLSSVYWISPDAEYTFEVAGDLHGATGLDVTPDGTVVVAEMFGGRVSAIPHGDNEATTLFEANSPADVAVAGHTVYATTGTFGEGALVRYGYGD</sequence>
<protein>
    <submittedName>
        <fullName evidence="2">ScyD/ScyE family protein</fullName>
    </submittedName>
</protein>
<evidence type="ECO:0000313" key="3">
    <source>
        <dbReference type="Proteomes" id="UP000661894"/>
    </source>
</evidence>
<organism evidence="2 3">
    <name type="scientific">Oceanitalea stevensii</name>
    <dbReference type="NCBI Taxonomy" id="2763072"/>
    <lineage>
        <taxon>Bacteria</taxon>
        <taxon>Bacillati</taxon>
        <taxon>Actinomycetota</taxon>
        <taxon>Actinomycetes</taxon>
        <taxon>Micrococcales</taxon>
        <taxon>Bogoriellaceae</taxon>
        <taxon>Georgenia</taxon>
    </lineage>
</organism>
<name>A0ABR8Z656_9MICO</name>
<dbReference type="EMBL" id="JACSPO010000018">
    <property type="protein sequence ID" value="MBD8063783.1"/>
    <property type="molecule type" value="Genomic_DNA"/>
</dbReference>
<dbReference type="InterPro" id="IPR011042">
    <property type="entry name" value="6-blade_b-propeller_TolB-like"/>
</dbReference>
<feature type="chain" id="PRO_5046069291" evidence="1">
    <location>
        <begin position="27"/>
        <end position="371"/>
    </location>
</feature>
<dbReference type="Gene3D" id="2.120.10.30">
    <property type="entry name" value="TolB, C-terminal domain"/>
    <property type="match status" value="1"/>
</dbReference>
<dbReference type="RefSeq" id="WP_251840877.1">
    <property type="nucleotide sequence ID" value="NZ_JACSPO010000018.1"/>
</dbReference>
<keyword evidence="1" id="KW-0732">Signal</keyword>